<organism evidence="1 2">
    <name type="scientific">Spirosoma radiotolerans</name>
    <dbReference type="NCBI Taxonomy" id="1379870"/>
    <lineage>
        <taxon>Bacteria</taxon>
        <taxon>Pseudomonadati</taxon>
        <taxon>Bacteroidota</taxon>
        <taxon>Cytophagia</taxon>
        <taxon>Cytophagales</taxon>
        <taxon>Cytophagaceae</taxon>
        <taxon>Spirosoma</taxon>
    </lineage>
</organism>
<keyword evidence="2" id="KW-1185">Reference proteome</keyword>
<protein>
    <submittedName>
        <fullName evidence="1">Uncharacterized protein</fullName>
    </submittedName>
</protein>
<evidence type="ECO:0000313" key="1">
    <source>
        <dbReference type="EMBL" id="AKD55052.1"/>
    </source>
</evidence>
<dbReference type="Proteomes" id="UP000033054">
    <property type="component" value="Chromosome"/>
</dbReference>
<name>A0A0E3V6I5_9BACT</name>
<proteinExistence type="predicted"/>
<sequence>MTKPHHSVPLADKENLKAFLSSFYSIGQLHIIYCTLTDKSPYPDMTEHERSIRTEAVRELLGIKPPIEIEAKPDKSKKRK</sequence>
<dbReference type="EMBL" id="CP010429">
    <property type="protein sequence ID" value="AKD55052.1"/>
    <property type="molecule type" value="Genomic_DNA"/>
</dbReference>
<dbReference type="PATRIC" id="fig|1379870.5.peg.1998"/>
<gene>
    <name evidence="1" type="ORF">SD10_09175</name>
</gene>
<dbReference type="HOGENOM" id="CLU_2587981_0_0_10"/>
<dbReference type="KEGG" id="srd:SD10_09175"/>
<evidence type="ECO:0000313" key="2">
    <source>
        <dbReference type="Proteomes" id="UP000033054"/>
    </source>
</evidence>
<accession>A0A0E3V6I5</accession>
<dbReference type="RefSeq" id="WP_046573532.1">
    <property type="nucleotide sequence ID" value="NZ_CP010429.1"/>
</dbReference>
<dbReference type="STRING" id="1379870.SD10_09175"/>
<dbReference type="AlphaFoldDB" id="A0A0E3V6I5"/>
<reference evidence="1 2" key="1">
    <citation type="journal article" date="2014" name="Curr. Microbiol.">
        <title>Spirosoma radiotolerans sp. nov., a gamma-radiation-resistant bacterium isolated from gamma ray-irradiated soil.</title>
        <authorList>
            <person name="Lee J.J."/>
            <person name="Srinivasan S."/>
            <person name="Lim S."/>
            <person name="Joe M."/>
            <person name="Im S."/>
            <person name="Bae S.I."/>
            <person name="Park K.R."/>
            <person name="Han J.H."/>
            <person name="Park S.H."/>
            <person name="Joo B.M."/>
            <person name="Park S.J."/>
            <person name="Kim M.K."/>
        </authorList>
    </citation>
    <scope>NUCLEOTIDE SEQUENCE [LARGE SCALE GENOMIC DNA]</scope>
    <source>
        <strain evidence="1 2">DG5A</strain>
    </source>
</reference>